<evidence type="ECO:0000256" key="2">
    <source>
        <dbReference type="SAM" id="MobiDB-lite"/>
    </source>
</evidence>
<dbReference type="NCBIfam" id="NF006718">
    <property type="entry name" value="PRK09256.1"/>
    <property type="match status" value="1"/>
</dbReference>
<dbReference type="Gene3D" id="3.30.160.20">
    <property type="match status" value="1"/>
</dbReference>
<dbReference type="PANTHER" id="PTHR47814:SF1">
    <property type="entry name" value="PEPTIDYL-TRNA HYDROLASE ARFB"/>
    <property type="match status" value="1"/>
</dbReference>
<comment type="caution">
    <text evidence="4">The sequence shown here is derived from an EMBL/GenBank/DDBJ whole genome shotgun (WGS) entry which is preliminary data.</text>
</comment>
<keyword evidence="5" id="KW-1185">Reference proteome</keyword>
<evidence type="ECO:0000256" key="1">
    <source>
        <dbReference type="ARBA" id="ARBA00010835"/>
    </source>
</evidence>
<dbReference type="EC" id="3.1.1.29" evidence="4"/>
<evidence type="ECO:0000259" key="3">
    <source>
        <dbReference type="PROSITE" id="PS00745"/>
    </source>
</evidence>
<evidence type="ECO:0000313" key="5">
    <source>
        <dbReference type="Proteomes" id="UP001570417"/>
    </source>
</evidence>
<protein>
    <submittedName>
        <fullName evidence="4">Alternative ribosome rescue aminoacyl-tRNA hydrolase ArfB</fullName>
        <ecNumber evidence="4">3.1.1.29</ecNumber>
    </submittedName>
</protein>
<dbReference type="PANTHER" id="PTHR47814">
    <property type="entry name" value="PEPTIDYL-TRNA HYDROLASE ARFB"/>
    <property type="match status" value="1"/>
</dbReference>
<reference evidence="4 5" key="1">
    <citation type="journal article" date="2024" name="ISME J.">
        <title>Tailless and filamentous prophages are predominant in marine Vibrio.</title>
        <authorList>
            <person name="Steensen K."/>
            <person name="Seneca J."/>
            <person name="Bartlau N."/>
            <person name="Yu X.A."/>
            <person name="Hussain F.A."/>
            <person name="Polz M.F."/>
        </authorList>
    </citation>
    <scope>NUCLEOTIDE SEQUENCE [LARGE SCALE GENOMIC DNA]</scope>
    <source>
        <strain evidence="4 5">10N.222.51.A1</strain>
    </source>
</reference>
<feature type="compositionally biased region" description="Basic residues" evidence="2">
    <location>
        <begin position="127"/>
        <end position="136"/>
    </location>
</feature>
<dbReference type="EMBL" id="JBFRUW010000128">
    <property type="protein sequence ID" value="MFA0570808.1"/>
    <property type="molecule type" value="Genomic_DNA"/>
</dbReference>
<name>A0ABV4NHG8_9VIBR</name>
<feature type="domain" description="Prokaryotic-type class I peptide chain release factors" evidence="3">
    <location>
        <begin position="21"/>
        <end position="37"/>
    </location>
</feature>
<proteinExistence type="inferred from homology"/>
<dbReference type="SUPFAM" id="SSF75620">
    <property type="entry name" value="Release factor"/>
    <property type="match status" value="1"/>
</dbReference>
<dbReference type="Proteomes" id="UP001570417">
    <property type="component" value="Unassembled WGS sequence"/>
</dbReference>
<dbReference type="RefSeq" id="WP_137374157.1">
    <property type="nucleotide sequence ID" value="NZ_AP025491.1"/>
</dbReference>
<gene>
    <name evidence="4" type="primary">arfB</name>
    <name evidence="4" type="ORF">AB4566_21395</name>
</gene>
<comment type="similarity">
    <text evidence="1">Belongs to the prokaryotic/mitochondrial release factor family.</text>
</comment>
<dbReference type="InterPro" id="IPR045853">
    <property type="entry name" value="Pep_chain_release_fac_I_sf"/>
</dbReference>
<dbReference type="InterPro" id="IPR000352">
    <property type="entry name" value="Pep_chain_release_fac_I"/>
</dbReference>
<dbReference type="Pfam" id="PF00472">
    <property type="entry name" value="RF-1"/>
    <property type="match status" value="1"/>
</dbReference>
<dbReference type="GO" id="GO:0004045">
    <property type="term" value="F:peptidyl-tRNA hydrolase activity"/>
    <property type="evidence" value="ECO:0007669"/>
    <property type="project" value="UniProtKB-EC"/>
</dbReference>
<feature type="region of interest" description="Disordered" evidence="2">
    <location>
        <begin position="102"/>
        <end position="136"/>
    </location>
</feature>
<accession>A0ABV4NHG8</accession>
<keyword evidence="4" id="KW-0378">Hydrolase</keyword>
<organism evidence="4 5">
    <name type="scientific">Vibrio gallaecicus</name>
    <dbReference type="NCBI Taxonomy" id="552386"/>
    <lineage>
        <taxon>Bacteria</taxon>
        <taxon>Pseudomonadati</taxon>
        <taxon>Pseudomonadota</taxon>
        <taxon>Gammaproteobacteria</taxon>
        <taxon>Vibrionales</taxon>
        <taxon>Vibrionaceae</taxon>
        <taxon>Vibrio</taxon>
    </lineage>
</organism>
<evidence type="ECO:0000313" key="4">
    <source>
        <dbReference type="EMBL" id="MFA0570808.1"/>
    </source>
</evidence>
<dbReference type="PROSITE" id="PS00745">
    <property type="entry name" value="RF_PROK_I"/>
    <property type="match status" value="1"/>
</dbReference>
<sequence>MLHISNSVTIKSWELQLTAIRSQGAGGQNVNKVSSAIHLRFDIHHSSLPDFYKERLLAFKDSRITKDGVIIIKAQQYRTQEKNRDDALERLKELILSATKVEKVRRQTKPTRNSQKRRLESKNQRSQTKKLRSKIN</sequence>